<gene>
    <name evidence="3" type="ORF">HZA61_17130</name>
</gene>
<evidence type="ECO:0000256" key="1">
    <source>
        <dbReference type="SAM" id="SignalP"/>
    </source>
</evidence>
<protein>
    <submittedName>
        <fullName evidence="3">Nuclear transport factor 2 family protein</fullName>
    </submittedName>
</protein>
<sequence length="149" mass="16023">MIASLTKVLLTMALAATTAAAPAPDAAALTALLTEFLDGAGRNDAAVHERFWADDLIYTGSGGRRVGKADILKDVREAPAPKPDDPVTRYTAEDVRIQQYGTTAMVAFRLVATTVSHDSTSVGRYLNTGLFLKRKGMWQAVGWQATRMP</sequence>
<comment type="caution">
    <text evidence="3">The sequence shown here is derived from an EMBL/GenBank/DDBJ whole genome shotgun (WGS) entry which is preliminary data.</text>
</comment>
<dbReference type="Gene3D" id="3.10.450.50">
    <property type="match status" value="1"/>
</dbReference>
<accession>A0A933SGC8</accession>
<feature type="chain" id="PRO_5037979257" evidence="1">
    <location>
        <begin position="24"/>
        <end position="149"/>
    </location>
</feature>
<dbReference type="AlphaFoldDB" id="A0A933SGC8"/>
<feature type="signal peptide" evidence="1">
    <location>
        <begin position="1"/>
        <end position="23"/>
    </location>
</feature>
<dbReference type="Pfam" id="PF14534">
    <property type="entry name" value="DUF4440"/>
    <property type="match status" value="1"/>
</dbReference>
<reference evidence="3" key="1">
    <citation type="submission" date="2020-07" db="EMBL/GenBank/DDBJ databases">
        <title>Huge and variable diversity of episymbiotic CPR bacteria and DPANN archaea in groundwater ecosystems.</title>
        <authorList>
            <person name="He C.Y."/>
            <person name="Keren R."/>
            <person name="Whittaker M."/>
            <person name="Farag I.F."/>
            <person name="Doudna J."/>
            <person name="Cate J.H.D."/>
            <person name="Banfield J.F."/>
        </authorList>
    </citation>
    <scope>NUCLEOTIDE SEQUENCE</scope>
    <source>
        <strain evidence="3">NC_groundwater_1813_Pr3_B-0.1um_71_17</strain>
    </source>
</reference>
<evidence type="ECO:0000313" key="3">
    <source>
        <dbReference type="EMBL" id="MBI5171213.1"/>
    </source>
</evidence>
<keyword evidence="1" id="KW-0732">Signal</keyword>
<organism evidence="3 4">
    <name type="scientific">Eiseniibacteriota bacterium</name>
    <dbReference type="NCBI Taxonomy" id="2212470"/>
    <lineage>
        <taxon>Bacteria</taxon>
        <taxon>Candidatus Eiseniibacteriota</taxon>
    </lineage>
</organism>
<name>A0A933SGC8_UNCEI</name>
<evidence type="ECO:0000259" key="2">
    <source>
        <dbReference type="Pfam" id="PF14534"/>
    </source>
</evidence>
<dbReference type="InterPro" id="IPR027843">
    <property type="entry name" value="DUF4440"/>
</dbReference>
<feature type="domain" description="DUF4440" evidence="2">
    <location>
        <begin position="30"/>
        <end position="139"/>
    </location>
</feature>
<dbReference type="InterPro" id="IPR032710">
    <property type="entry name" value="NTF2-like_dom_sf"/>
</dbReference>
<dbReference type="SUPFAM" id="SSF54427">
    <property type="entry name" value="NTF2-like"/>
    <property type="match status" value="1"/>
</dbReference>
<dbReference type="EMBL" id="JACRIW010000123">
    <property type="protein sequence ID" value="MBI5171213.1"/>
    <property type="molecule type" value="Genomic_DNA"/>
</dbReference>
<evidence type="ECO:0000313" key="4">
    <source>
        <dbReference type="Proteomes" id="UP000696931"/>
    </source>
</evidence>
<proteinExistence type="predicted"/>
<dbReference type="Proteomes" id="UP000696931">
    <property type="component" value="Unassembled WGS sequence"/>
</dbReference>